<keyword evidence="2" id="KW-1185">Reference proteome</keyword>
<gene>
    <name evidence="1" type="ORF">P171DRAFT_445862</name>
</gene>
<dbReference type="AlphaFoldDB" id="A0A9P4PDY8"/>
<evidence type="ECO:0000313" key="2">
    <source>
        <dbReference type="Proteomes" id="UP000799764"/>
    </source>
</evidence>
<reference evidence="1" key="1">
    <citation type="journal article" date="2020" name="Stud. Mycol.">
        <title>101 Dothideomycetes genomes: a test case for predicting lifestyles and emergence of pathogens.</title>
        <authorList>
            <person name="Haridas S."/>
            <person name="Albert R."/>
            <person name="Binder M."/>
            <person name="Bloem J."/>
            <person name="Labutti K."/>
            <person name="Salamov A."/>
            <person name="Andreopoulos B."/>
            <person name="Baker S."/>
            <person name="Barry K."/>
            <person name="Bills G."/>
            <person name="Bluhm B."/>
            <person name="Cannon C."/>
            <person name="Castanera R."/>
            <person name="Culley D."/>
            <person name="Daum C."/>
            <person name="Ezra D."/>
            <person name="Gonzalez J."/>
            <person name="Henrissat B."/>
            <person name="Kuo A."/>
            <person name="Liang C."/>
            <person name="Lipzen A."/>
            <person name="Lutzoni F."/>
            <person name="Magnuson J."/>
            <person name="Mondo S."/>
            <person name="Nolan M."/>
            <person name="Ohm R."/>
            <person name="Pangilinan J."/>
            <person name="Park H.-J."/>
            <person name="Ramirez L."/>
            <person name="Alfaro M."/>
            <person name="Sun H."/>
            <person name="Tritt A."/>
            <person name="Yoshinaga Y."/>
            <person name="Zwiers L.-H."/>
            <person name="Turgeon B."/>
            <person name="Goodwin S."/>
            <person name="Spatafora J."/>
            <person name="Crous P."/>
            <person name="Grigoriev I."/>
        </authorList>
    </citation>
    <scope>NUCLEOTIDE SEQUENCE</scope>
    <source>
        <strain evidence="1">CBS 690.94</strain>
    </source>
</reference>
<dbReference type="Proteomes" id="UP000799764">
    <property type="component" value="Unassembled WGS sequence"/>
</dbReference>
<dbReference type="EMBL" id="MU001504">
    <property type="protein sequence ID" value="KAF2442107.1"/>
    <property type="molecule type" value="Genomic_DNA"/>
</dbReference>
<name>A0A9P4PDY8_9PLEO</name>
<proteinExistence type="predicted"/>
<protein>
    <submittedName>
        <fullName evidence="1">Uncharacterized protein</fullName>
    </submittedName>
</protein>
<sequence>MAAYSTISSQRLVRGPNHRDKRWYGAFSIDLKHLRCFLENDAFGLGFRPFEYLRTIEIVFDNDLYGEWEPEVLHEGTLTYACGREVKLKVWMREIVNLDMLEEQLKDFAAVYKVLDEVLGLQKDTNTIVMIQWDTEGDEPAELYALNRED</sequence>
<organism evidence="1 2">
    <name type="scientific">Karstenula rhodostoma CBS 690.94</name>
    <dbReference type="NCBI Taxonomy" id="1392251"/>
    <lineage>
        <taxon>Eukaryota</taxon>
        <taxon>Fungi</taxon>
        <taxon>Dikarya</taxon>
        <taxon>Ascomycota</taxon>
        <taxon>Pezizomycotina</taxon>
        <taxon>Dothideomycetes</taxon>
        <taxon>Pleosporomycetidae</taxon>
        <taxon>Pleosporales</taxon>
        <taxon>Massarineae</taxon>
        <taxon>Didymosphaeriaceae</taxon>
        <taxon>Karstenula</taxon>
    </lineage>
</organism>
<comment type="caution">
    <text evidence="1">The sequence shown here is derived from an EMBL/GenBank/DDBJ whole genome shotgun (WGS) entry which is preliminary data.</text>
</comment>
<accession>A0A9P4PDY8</accession>
<evidence type="ECO:0000313" key="1">
    <source>
        <dbReference type="EMBL" id="KAF2442107.1"/>
    </source>
</evidence>